<gene>
    <name evidence="2" type="ORF">GCM10007964_01410</name>
</gene>
<evidence type="ECO:0000313" key="3">
    <source>
        <dbReference type="Proteomes" id="UP000645217"/>
    </source>
</evidence>
<reference evidence="2" key="2">
    <citation type="submission" date="2020-09" db="EMBL/GenBank/DDBJ databases">
        <authorList>
            <person name="Sun Q."/>
            <person name="Ohkuma M."/>
        </authorList>
    </citation>
    <scope>NUCLEOTIDE SEQUENCE</scope>
    <source>
        <strain evidence="2">JCM 13064</strain>
    </source>
</reference>
<proteinExistence type="predicted"/>
<accession>A0A917QPN4</accession>
<reference evidence="2" key="1">
    <citation type="journal article" date="2014" name="Int. J. Syst. Evol. Microbiol.">
        <title>Complete genome sequence of Corynebacterium casei LMG S-19264T (=DSM 44701T), isolated from a smear-ripened cheese.</title>
        <authorList>
            <consortium name="US DOE Joint Genome Institute (JGI-PGF)"/>
            <person name="Walter F."/>
            <person name="Albersmeier A."/>
            <person name="Kalinowski J."/>
            <person name="Ruckert C."/>
        </authorList>
    </citation>
    <scope>NUCLEOTIDE SEQUENCE</scope>
    <source>
        <strain evidence="2">JCM 13064</strain>
    </source>
</reference>
<name>A0A917QPN4_9ACTN</name>
<evidence type="ECO:0000256" key="1">
    <source>
        <dbReference type="SAM" id="MobiDB-lite"/>
    </source>
</evidence>
<sequence>MPSEREHGTPARYDHGPDENDQPGKGCRCTSCTAASSRRRKCNRLAVLQGRGVRLVDAAPVREHLVWLLGQGMTPLAISRQAGVAHSLLTRLVHGRPGASKPMKRVLEANADAVLSVLPGTASMLRVPVVGAQRRVRGLMWQGWPRQVIAEHAQLAHQEVWRIATDDTSGKIAAGTARRVQIATSRLLTRDPIAAGIDPWRVELARKRAAAAGWVSLLAWDDIEDPGSGLDFGEKVAREQALAEDAEELIHGQGYTLQNAAERLGVSVSYLGDARLRTRKRAAEAVTA</sequence>
<comment type="caution">
    <text evidence="2">The sequence shown here is derived from an EMBL/GenBank/DDBJ whole genome shotgun (WGS) entry which is preliminary data.</text>
</comment>
<organism evidence="2 3">
    <name type="scientific">Sphaerisporangium melleum</name>
    <dbReference type="NCBI Taxonomy" id="321316"/>
    <lineage>
        <taxon>Bacteria</taxon>
        <taxon>Bacillati</taxon>
        <taxon>Actinomycetota</taxon>
        <taxon>Actinomycetes</taxon>
        <taxon>Streptosporangiales</taxon>
        <taxon>Streptosporangiaceae</taxon>
        <taxon>Sphaerisporangium</taxon>
    </lineage>
</organism>
<feature type="region of interest" description="Disordered" evidence="1">
    <location>
        <begin position="1"/>
        <end position="26"/>
    </location>
</feature>
<dbReference type="EMBL" id="BMNT01000001">
    <property type="protein sequence ID" value="GGK61972.1"/>
    <property type="molecule type" value="Genomic_DNA"/>
</dbReference>
<dbReference type="AlphaFoldDB" id="A0A917QPN4"/>
<protein>
    <submittedName>
        <fullName evidence="2">Uncharacterized protein</fullName>
    </submittedName>
</protein>
<evidence type="ECO:0000313" key="2">
    <source>
        <dbReference type="EMBL" id="GGK61972.1"/>
    </source>
</evidence>
<feature type="compositionally biased region" description="Basic and acidic residues" evidence="1">
    <location>
        <begin position="1"/>
        <end position="18"/>
    </location>
</feature>
<keyword evidence="3" id="KW-1185">Reference proteome</keyword>
<dbReference type="Proteomes" id="UP000645217">
    <property type="component" value="Unassembled WGS sequence"/>
</dbReference>